<dbReference type="OrthoDB" id="7615647at2759"/>
<name>A0A9J6G880_HAELO</name>
<protein>
    <submittedName>
        <fullName evidence="1">Uncharacterized protein</fullName>
    </submittedName>
</protein>
<dbReference type="VEuPathDB" id="VectorBase:HLOH_044344"/>
<keyword evidence="2" id="KW-1185">Reference proteome</keyword>
<sequence length="158" mass="17459">MGQSNTILVTFEGFSVPHYVLFHHTTMRYYPHRPKGTLCLNCMIIGPKTQVCPTKATTVTSSNCGGIFAANLGLKVAHSCETDRYNCKGEHPPTDSDFKARTAADYNARRLANARRKRLIPANMPAKEDVNQPGLMNFWKNGSSTPRTLGVEALAFRA</sequence>
<evidence type="ECO:0000313" key="2">
    <source>
        <dbReference type="Proteomes" id="UP000821853"/>
    </source>
</evidence>
<accession>A0A9J6G880</accession>
<evidence type="ECO:0000313" key="1">
    <source>
        <dbReference type="EMBL" id="KAH9371363.1"/>
    </source>
</evidence>
<organism evidence="1 2">
    <name type="scientific">Haemaphysalis longicornis</name>
    <name type="common">Bush tick</name>
    <dbReference type="NCBI Taxonomy" id="44386"/>
    <lineage>
        <taxon>Eukaryota</taxon>
        <taxon>Metazoa</taxon>
        <taxon>Ecdysozoa</taxon>
        <taxon>Arthropoda</taxon>
        <taxon>Chelicerata</taxon>
        <taxon>Arachnida</taxon>
        <taxon>Acari</taxon>
        <taxon>Parasitiformes</taxon>
        <taxon>Ixodida</taxon>
        <taxon>Ixodoidea</taxon>
        <taxon>Ixodidae</taxon>
        <taxon>Haemaphysalinae</taxon>
        <taxon>Haemaphysalis</taxon>
    </lineage>
</organism>
<reference evidence="1 2" key="1">
    <citation type="journal article" date="2020" name="Cell">
        <title>Large-Scale Comparative Analyses of Tick Genomes Elucidate Their Genetic Diversity and Vector Capacities.</title>
        <authorList>
            <consortium name="Tick Genome and Microbiome Consortium (TIGMIC)"/>
            <person name="Jia N."/>
            <person name="Wang J."/>
            <person name="Shi W."/>
            <person name="Du L."/>
            <person name="Sun Y."/>
            <person name="Zhan W."/>
            <person name="Jiang J.F."/>
            <person name="Wang Q."/>
            <person name="Zhang B."/>
            <person name="Ji P."/>
            <person name="Bell-Sakyi L."/>
            <person name="Cui X.M."/>
            <person name="Yuan T.T."/>
            <person name="Jiang B.G."/>
            <person name="Yang W.F."/>
            <person name="Lam T.T."/>
            <person name="Chang Q.C."/>
            <person name="Ding S.J."/>
            <person name="Wang X.J."/>
            <person name="Zhu J.G."/>
            <person name="Ruan X.D."/>
            <person name="Zhao L."/>
            <person name="Wei J.T."/>
            <person name="Ye R.Z."/>
            <person name="Que T.C."/>
            <person name="Du C.H."/>
            <person name="Zhou Y.H."/>
            <person name="Cheng J.X."/>
            <person name="Dai P.F."/>
            <person name="Guo W.B."/>
            <person name="Han X.H."/>
            <person name="Huang E.J."/>
            <person name="Li L.F."/>
            <person name="Wei W."/>
            <person name="Gao Y.C."/>
            <person name="Liu J.Z."/>
            <person name="Shao H.Z."/>
            <person name="Wang X."/>
            <person name="Wang C.C."/>
            <person name="Yang T.C."/>
            <person name="Huo Q.B."/>
            <person name="Li W."/>
            <person name="Chen H.Y."/>
            <person name="Chen S.E."/>
            <person name="Zhou L.G."/>
            <person name="Ni X.B."/>
            <person name="Tian J.H."/>
            <person name="Sheng Y."/>
            <person name="Liu T."/>
            <person name="Pan Y.S."/>
            <person name="Xia L.Y."/>
            <person name="Li J."/>
            <person name="Zhao F."/>
            <person name="Cao W.C."/>
        </authorList>
    </citation>
    <scope>NUCLEOTIDE SEQUENCE [LARGE SCALE GENOMIC DNA]</scope>
    <source>
        <strain evidence="1">HaeL-2018</strain>
    </source>
</reference>
<dbReference type="EMBL" id="JABSTR010000005">
    <property type="protein sequence ID" value="KAH9371363.1"/>
    <property type="molecule type" value="Genomic_DNA"/>
</dbReference>
<proteinExistence type="predicted"/>
<comment type="caution">
    <text evidence="1">The sequence shown here is derived from an EMBL/GenBank/DDBJ whole genome shotgun (WGS) entry which is preliminary data.</text>
</comment>
<dbReference type="Proteomes" id="UP000821853">
    <property type="component" value="Chromosome 3"/>
</dbReference>
<gene>
    <name evidence="1" type="ORF">HPB48_010205</name>
</gene>
<dbReference type="AlphaFoldDB" id="A0A9J6G880"/>